<dbReference type="SUPFAM" id="SSF52980">
    <property type="entry name" value="Restriction endonuclease-like"/>
    <property type="match status" value="1"/>
</dbReference>
<evidence type="ECO:0000313" key="2">
    <source>
        <dbReference type="EMBL" id="QRI55365.1"/>
    </source>
</evidence>
<organism evidence="2 3">
    <name type="scientific">Clostridium botulinum</name>
    <dbReference type="NCBI Taxonomy" id="1491"/>
    <lineage>
        <taxon>Bacteria</taxon>
        <taxon>Bacillati</taxon>
        <taxon>Bacillota</taxon>
        <taxon>Clostridia</taxon>
        <taxon>Eubacteriales</taxon>
        <taxon>Clostridiaceae</taxon>
        <taxon>Clostridium</taxon>
    </lineage>
</organism>
<keyword evidence="2" id="KW-0378">Hydrolase</keyword>
<dbReference type="Proteomes" id="UP000663464">
    <property type="component" value="Chromosome"/>
</dbReference>
<protein>
    <submittedName>
        <fullName evidence="2">Uma2 family endonuclease</fullName>
    </submittedName>
</protein>
<accession>A0ABD7CPM9</accession>
<dbReference type="InterPro" id="IPR011335">
    <property type="entry name" value="Restrct_endonuc-II-like"/>
</dbReference>
<dbReference type="CDD" id="cd06260">
    <property type="entry name" value="DUF820-like"/>
    <property type="match status" value="1"/>
</dbReference>
<dbReference type="GO" id="GO:0004519">
    <property type="term" value="F:endonuclease activity"/>
    <property type="evidence" value="ECO:0007669"/>
    <property type="project" value="UniProtKB-KW"/>
</dbReference>
<dbReference type="RefSeq" id="WP_041349665.1">
    <property type="nucleotide sequence ID" value="NZ_CP069280.1"/>
</dbReference>
<evidence type="ECO:0000259" key="1">
    <source>
        <dbReference type="Pfam" id="PF05685"/>
    </source>
</evidence>
<proteinExistence type="predicted"/>
<keyword evidence="2" id="KW-0540">Nuclease</keyword>
<dbReference type="AlphaFoldDB" id="A0ABD7CPM9"/>
<reference evidence="2 3" key="1">
    <citation type="journal article" date="2014" name="J. Infect. Dis.">
        <title>Molecular characterization of a novel botulinum neurotoxin type H gene.</title>
        <authorList>
            <person name="Dover N."/>
            <person name="Barash J.R."/>
            <person name="Hill K.K."/>
            <person name="Xie G."/>
            <person name="Arnon S.S."/>
        </authorList>
    </citation>
    <scope>NUCLEOTIDE SEQUENCE [LARGE SCALE GENOMIC DNA]</scope>
    <source>
        <strain evidence="2 3">IBCA10-7060</strain>
    </source>
</reference>
<dbReference type="InterPro" id="IPR012296">
    <property type="entry name" value="Nuclease_put_TT1808"/>
</dbReference>
<name>A0ABD7CPM9_CLOBO</name>
<evidence type="ECO:0000313" key="3">
    <source>
        <dbReference type="Proteomes" id="UP000663464"/>
    </source>
</evidence>
<dbReference type="Gene3D" id="3.90.1570.10">
    <property type="entry name" value="tt1808, chain A"/>
    <property type="match status" value="1"/>
</dbReference>
<dbReference type="InterPro" id="IPR008538">
    <property type="entry name" value="Uma2"/>
</dbReference>
<gene>
    <name evidence="2" type="ORF">JQS73_04490</name>
</gene>
<dbReference type="PANTHER" id="PTHR36558:SF1">
    <property type="entry name" value="RESTRICTION ENDONUCLEASE DOMAIN-CONTAINING PROTEIN-RELATED"/>
    <property type="match status" value="1"/>
</dbReference>
<dbReference type="PANTHER" id="PTHR36558">
    <property type="entry name" value="GLR1098 PROTEIN"/>
    <property type="match status" value="1"/>
</dbReference>
<feature type="domain" description="Putative restriction endonuclease" evidence="1">
    <location>
        <begin position="12"/>
        <end position="178"/>
    </location>
</feature>
<dbReference type="Pfam" id="PF05685">
    <property type="entry name" value="Uma2"/>
    <property type="match status" value="1"/>
</dbReference>
<keyword evidence="2" id="KW-0255">Endonuclease</keyword>
<sequence>MDFEYVKIYTEEEFEQIQANYNGKAEYDNGIILLSSNTSISHNRIKRKILSKLDNYFTGTKCEPFDEQIEVIFKSENDIRKYKPDVFVMCEDATRQGESFTSSPKLIFEVVSKSTSDHDYITKLAVYQKFGVLEYNIVEQSGKIIQYSLMDTKYTISDVFKNDDEYISTAFPDLRINLKDIFE</sequence>
<dbReference type="EMBL" id="CP069280">
    <property type="protein sequence ID" value="QRI55365.1"/>
    <property type="molecule type" value="Genomic_DNA"/>
</dbReference>